<name>A0AAD8BC95_BIOPF</name>
<accession>A0AAD8BC95</accession>
<dbReference type="InterPro" id="IPR014710">
    <property type="entry name" value="RmlC-like_jellyroll"/>
</dbReference>
<dbReference type="InterPro" id="IPR018490">
    <property type="entry name" value="cNMP-bd_dom_sf"/>
</dbReference>
<dbReference type="Gene3D" id="2.60.120.10">
    <property type="entry name" value="Jelly Rolls"/>
    <property type="match status" value="2"/>
</dbReference>
<feature type="compositionally biased region" description="Polar residues" evidence="1">
    <location>
        <begin position="739"/>
        <end position="757"/>
    </location>
</feature>
<dbReference type="SMART" id="SM00100">
    <property type="entry name" value="cNMP"/>
    <property type="match status" value="1"/>
</dbReference>
<dbReference type="SUPFAM" id="SSF51206">
    <property type="entry name" value="cAMP-binding domain-like"/>
    <property type="match status" value="2"/>
</dbReference>
<sequence length="778" mass="88710">MPESHQYPRGILKGVAINSQGRVTPQNGPTTSVVNVATGSSSQRQMLRSLRWSASDLHNGAKGTTQKMQQGTSLASPASALTMAHGVNTYDMYAKFNDNELLLGDERNKRRVSENSEPGYKKHSLLLRKAFFMAARTDDRIKEWKMESYKTKMVQMLIRESELLGRKLSYSTSTTLSRRTSSIEQLPELATSSRRSSQVAKPTRRGSVFWVPPSSEHLSELERQKRRSIRTFKWYARIIRSLCGLLMDMQKLSISKTQQSAYSEFLYIIAGAKTHAGQEGQGEESQTLLFDKSWFNRNRAWSRMPEWAQSIMQQPPDERSPEQIHHLKQLLMGMRSFRENLTDVMRDKLCQVVRYTKCDKGRVVLRQNHIGFDFYFIFSGSVFIQIDIVDERTESTYTNIENVLRSGEGFGEIALLGDGRRTASVICKEPTELCQIDKTTFLEICPVLFNQQLQDKIQFAKQFALFQSWDHEVLKRLCFLSQVLDVPHSTVVEADWSTANYAYFVMKGRLSMLKEFDVTDIPNLATAHYADSGQPVHSAQNEGSQTKKKITKFAHVGTLQTGSCTELSILSLEPPKNLSRITLISEGVKLFRVAVRTFLRLSPRKAAEEYLKKVYTPKTFPTEEELRSHYVKDLSWSQYKMHIVNMHRLQRQGQIIANIPATMKGSSGWAKWPGYVVVPKHKKMTKADKTSEDETDSSYEESEYDVDTEDVTQELPNNDLPKMSDKKSSGRSSSDLDSQTFTLTNDRTLNMKPPQSSTVATWRKNLEGTKACNHIFKS</sequence>
<protein>
    <recommendedName>
        <fullName evidence="2">Cyclic nucleotide-binding domain-containing protein</fullName>
    </recommendedName>
</protein>
<dbReference type="Pfam" id="PF00027">
    <property type="entry name" value="cNMP_binding"/>
    <property type="match status" value="1"/>
</dbReference>
<evidence type="ECO:0000313" key="4">
    <source>
        <dbReference type="Proteomes" id="UP001233172"/>
    </source>
</evidence>
<dbReference type="InterPro" id="IPR000595">
    <property type="entry name" value="cNMP-bd_dom"/>
</dbReference>
<evidence type="ECO:0000256" key="1">
    <source>
        <dbReference type="SAM" id="MobiDB-lite"/>
    </source>
</evidence>
<dbReference type="CDD" id="cd00038">
    <property type="entry name" value="CAP_ED"/>
    <property type="match status" value="1"/>
</dbReference>
<evidence type="ECO:0000259" key="2">
    <source>
        <dbReference type="PROSITE" id="PS50042"/>
    </source>
</evidence>
<dbReference type="AlphaFoldDB" id="A0AAD8BC95"/>
<dbReference type="PROSITE" id="PS00889">
    <property type="entry name" value="CNMP_BINDING_2"/>
    <property type="match status" value="1"/>
</dbReference>
<dbReference type="Proteomes" id="UP001233172">
    <property type="component" value="Unassembled WGS sequence"/>
</dbReference>
<dbReference type="EMBL" id="JASAOG010000106">
    <property type="protein sequence ID" value="KAK0051249.1"/>
    <property type="molecule type" value="Genomic_DNA"/>
</dbReference>
<dbReference type="PROSITE" id="PS50042">
    <property type="entry name" value="CNMP_BINDING_3"/>
    <property type="match status" value="1"/>
</dbReference>
<feature type="compositionally biased region" description="Acidic residues" evidence="1">
    <location>
        <begin position="693"/>
        <end position="712"/>
    </location>
</feature>
<comment type="caution">
    <text evidence="3">The sequence shown here is derived from an EMBL/GenBank/DDBJ whole genome shotgun (WGS) entry which is preliminary data.</text>
</comment>
<keyword evidence="4" id="KW-1185">Reference proteome</keyword>
<evidence type="ECO:0000313" key="3">
    <source>
        <dbReference type="EMBL" id="KAK0051249.1"/>
    </source>
</evidence>
<proteinExistence type="predicted"/>
<reference evidence="3" key="2">
    <citation type="submission" date="2023-04" db="EMBL/GenBank/DDBJ databases">
        <authorList>
            <person name="Bu L."/>
            <person name="Lu L."/>
            <person name="Laidemitt M.R."/>
            <person name="Zhang S.M."/>
            <person name="Mutuku M."/>
            <person name="Mkoji G."/>
            <person name="Steinauer M."/>
            <person name="Loker E.S."/>
        </authorList>
    </citation>
    <scope>NUCLEOTIDE SEQUENCE</scope>
    <source>
        <strain evidence="3">KasaAsao</strain>
        <tissue evidence="3">Whole Snail</tissue>
    </source>
</reference>
<organism evidence="3 4">
    <name type="scientific">Biomphalaria pfeifferi</name>
    <name type="common">Bloodfluke planorb</name>
    <name type="synonym">Freshwater snail</name>
    <dbReference type="NCBI Taxonomy" id="112525"/>
    <lineage>
        <taxon>Eukaryota</taxon>
        <taxon>Metazoa</taxon>
        <taxon>Spiralia</taxon>
        <taxon>Lophotrochozoa</taxon>
        <taxon>Mollusca</taxon>
        <taxon>Gastropoda</taxon>
        <taxon>Heterobranchia</taxon>
        <taxon>Euthyneura</taxon>
        <taxon>Panpulmonata</taxon>
        <taxon>Hygrophila</taxon>
        <taxon>Lymnaeoidea</taxon>
        <taxon>Planorbidae</taxon>
        <taxon>Biomphalaria</taxon>
    </lineage>
</organism>
<feature type="region of interest" description="Disordered" evidence="1">
    <location>
        <begin position="683"/>
        <end position="757"/>
    </location>
</feature>
<feature type="domain" description="Cyclic nucleotide-binding" evidence="2">
    <location>
        <begin position="337"/>
        <end position="444"/>
    </location>
</feature>
<dbReference type="InterPro" id="IPR018488">
    <property type="entry name" value="cNMP-bd_CS"/>
</dbReference>
<dbReference type="PANTHER" id="PTHR23011:SF42">
    <property type="entry name" value="CYCLIC NUCLEOTIDE-BINDING DOMAIN-CONTAINING PROTEIN"/>
    <property type="match status" value="1"/>
</dbReference>
<gene>
    <name evidence="3" type="ORF">Bpfe_019367</name>
</gene>
<dbReference type="PANTHER" id="PTHR23011">
    <property type="entry name" value="CYCLIC NUCLEOTIDE-BINDING DOMAIN CONTAINING PROTEIN"/>
    <property type="match status" value="1"/>
</dbReference>
<reference evidence="3" key="1">
    <citation type="journal article" date="2023" name="PLoS Negl. Trop. Dis.">
        <title>A genome sequence for Biomphalaria pfeifferi, the major vector snail for the human-infecting parasite Schistosoma mansoni.</title>
        <authorList>
            <person name="Bu L."/>
            <person name="Lu L."/>
            <person name="Laidemitt M.R."/>
            <person name="Zhang S.M."/>
            <person name="Mutuku M."/>
            <person name="Mkoji G."/>
            <person name="Steinauer M."/>
            <person name="Loker E.S."/>
        </authorList>
    </citation>
    <scope>NUCLEOTIDE SEQUENCE</scope>
    <source>
        <strain evidence="3">KasaAsao</strain>
    </source>
</reference>